<sequence>MTGNETDKCSWRLFYNELIEYIWKVARPKNEAIAWALMYAAYETAVRTDPNTTKALTRSYIHPTTRTGGVYVKDETHITVSVKNAQTAQSGQHQSSHGYTPDLRSFEVNRVKPSNVIKGDNVNATWPASMGMRPKDTFSGPPGLLGPKNEFITWPSEETGE</sequence>
<name>A0A6A6HU64_9PLEO</name>
<evidence type="ECO:0000256" key="1">
    <source>
        <dbReference type="SAM" id="MobiDB-lite"/>
    </source>
</evidence>
<accession>A0A6A6HU64</accession>
<dbReference type="EMBL" id="ML987210">
    <property type="protein sequence ID" value="KAF2241715.1"/>
    <property type="molecule type" value="Genomic_DNA"/>
</dbReference>
<keyword evidence="3" id="KW-1185">Reference proteome</keyword>
<dbReference type="Proteomes" id="UP000800094">
    <property type="component" value="Unassembled WGS sequence"/>
</dbReference>
<evidence type="ECO:0000313" key="3">
    <source>
        <dbReference type="Proteomes" id="UP000800094"/>
    </source>
</evidence>
<protein>
    <submittedName>
        <fullName evidence="2">Uncharacterized protein</fullName>
    </submittedName>
</protein>
<dbReference type="RefSeq" id="XP_033676719.1">
    <property type="nucleotide sequence ID" value="XM_033831250.1"/>
</dbReference>
<reference evidence="2" key="1">
    <citation type="journal article" date="2020" name="Stud. Mycol.">
        <title>101 Dothideomycetes genomes: a test case for predicting lifestyles and emergence of pathogens.</title>
        <authorList>
            <person name="Haridas S."/>
            <person name="Albert R."/>
            <person name="Binder M."/>
            <person name="Bloem J."/>
            <person name="Labutti K."/>
            <person name="Salamov A."/>
            <person name="Andreopoulos B."/>
            <person name="Baker S."/>
            <person name="Barry K."/>
            <person name="Bills G."/>
            <person name="Bluhm B."/>
            <person name="Cannon C."/>
            <person name="Castanera R."/>
            <person name="Culley D."/>
            <person name="Daum C."/>
            <person name="Ezra D."/>
            <person name="Gonzalez J."/>
            <person name="Henrissat B."/>
            <person name="Kuo A."/>
            <person name="Liang C."/>
            <person name="Lipzen A."/>
            <person name="Lutzoni F."/>
            <person name="Magnuson J."/>
            <person name="Mondo S."/>
            <person name="Nolan M."/>
            <person name="Ohm R."/>
            <person name="Pangilinan J."/>
            <person name="Park H.-J."/>
            <person name="Ramirez L."/>
            <person name="Alfaro M."/>
            <person name="Sun H."/>
            <person name="Tritt A."/>
            <person name="Yoshinaga Y."/>
            <person name="Zwiers L.-H."/>
            <person name="Turgeon B."/>
            <person name="Goodwin S."/>
            <person name="Spatafora J."/>
            <person name="Crous P."/>
            <person name="Grigoriev I."/>
        </authorList>
    </citation>
    <scope>NUCLEOTIDE SEQUENCE</scope>
    <source>
        <strain evidence="2">CBS 122368</strain>
    </source>
</reference>
<proteinExistence type="predicted"/>
<organism evidence="2 3">
    <name type="scientific">Trematosphaeria pertusa</name>
    <dbReference type="NCBI Taxonomy" id="390896"/>
    <lineage>
        <taxon>Eukaryota</taxon>
        <taxon>Fungi</taxon>
        <taxon>Dikarya</taxon>
        <taxon>Ascomycota</taxon>
        <taxon>Pezizomycotina</taxon>
        <taxon>Dothideomycetes</taxon>
        <taxon>Pleosporomycetidae</taxon>
        <taxon>Pleosporales</taxon>
        <taxon>Massarineae</taxon>
        <taxon>Trematosphaeriaceae</taxon>
        <taxon>Trematosphaeria</taxon>
    </lineage>
</organism>
<dbReference type="GeneID" id="54584580"/>
<gene>
    <name evidence="2" type="ORF">BU26DRAFT_535136</name>
</gene>
<feature type="region of interest" description="Disordered" evidence="1">
    <location>
        <begin position="138"/>
        <end position="161"/>
    </location>
</feature>
<dbReference type="AlphaFoldDB" id="A0A6A6HU64"/>
<dbReference type="OrthoDB" id="5315084at2759"/>
<evidence type="ECO:0000313" key="2">
    <source>
        <dbReference type="EMBL" id="KAF2241715.1"/>
    </source>
</evidence>